<comment type="function">
    <text evidence="4">Has an important function as a repair enzyme for proteins that have been inactivated by oxidation. Catalyzes the reversible oxidation-reduction of methionine sulfoxide in proteins to methionine.</text>
</comment>
<keyword evidence="8" id="KW-1185">Reference proteome</keyword>
<keyword evidence="5" id="KW-0732">Signal</keyword>
<dbReference type="PANTHER" id="PTHR43774:SF1">
    <property type="entry name" value="PEPTIDE METHIONINE SULFOXIDE REDUCTASE MSRA 2"/>
    <property type="match status" value="1"/>
</dbReference>
<gene>
    <name evidence="4 7" type="primary">msrA</name>
    <name evidence="7" type="ORF">PUT78_12275</name>
</gene>
<evidence type="ECO:0000256" key="5">
    <source>
        <dbReference type="SAM" id="SignalP"/>
    </source>
</evidence>
<dbReference type="PANTHER" id="PTHR43774">
    <property type="entry name" value="PEPTIDE METHIONINE SULFOXIDE REDUCTASE"/>
    <property type="match status" value="1"/>
</dbReference>
<proteinExistence type="inferred from homology"/>
<accession>A0ABT5T9T2</accession>
<dbReference type="HAMAP" id="MF_01401">
    <property type="entry name" value="MsrA"/>
    <property type="match status" value="1"/>
</dbReference>
<dbReference type="Proteomes" id="UP001431784">
    <property type="component" value="Unassembled WGS sequence"/>
</dbReference>
<organism evidence="7 8">
    <name type="scientific">Roseinatronobacter alkalisoli</name>
    <dbReference type="NCBI Taxonomy" id="3028235"/>
    <lineage>
        <taxon>Bacteria</taxon>
        <taxon>Pseudomonadati</taxon>
        <taxon>Pseudomonadota</taxon>
        <taxon>Alphaproteobacteria</taxon>
        <taxon>Rhodobacterales</taxon>
        <taxon>Paracoccaceae</taxon>
        <taxon>Roseinatronobacter</taxon>
    </lineage>
</organism>
<comment type="caution">
    <text evidence="7">The sequence shown here is derived from an EMBL/GenBank/DDBJ whole genome shotgun (WGS) entry which is preliminary data.</text>
</comment>
<feature type="domain" description="Peptide methionine sulphoxide reductase MsrA" evidence="6">
    <location>
        <begin position="27"/>
        <end position="171"/>
    </location>
</feature>
<evidence type="ECO:0000256" key="4">
    <source>
        <dbReference type="HAMAP-Rule" id="MF_01401"/>
    </source>
</evidence>
<feature type="active site" evidence="4">
    <location>
        <position position="34"/>
    </location>
</feature>
<comment type="catalytic activity">
    <reaction evidence="3 4">
        <text>[thioredoxin]-disulfide + L-methionine + H2O = L-methionine (S)-S-oxide + [thioredoxin]-dithiol</text>
        <dbReference type="Rhea" id="RHEA:19993"/>
        <dbReference type="Rhea" id="RHEA-COMP:10698"/>
        <dbReference type="Rhea" id="RHEA-COMP:10700"/>
        <dbReference type="ChEBI" id="CHEBI:15377"/>
        <dbReference type="ChEBI" id="CHEBI:29950"/>
        <dbReference type="ChEBI" id="CHEBI:50058"/>
        <dbReference type="ChEBI" id="CHEBI:57844"/>
        <dbReference type="ChEBI" id="CHEBI:58772"/>
        <dbReference type="EC" id="1.8.4.11"/>
    </reaction>
</comment>
<name>A0ABT5T9T2_9RHOB</name>
<feature type="chain" id="PRO_5046429988" description="Peptide methionine sulfoxide reductase MsrA" evidence="5">
    <location>
        <begin position="23"/>
        <end position="211"/>
    </location>
</feature>
<dbReference type="SUPFAM" id="SSF55068">
    <property type="entry name" value="Peptide methionine sulfoxide reductase"/>
    <property type="match status" value="1"/>
</dbReference>
<evidence type="ECO:0000256" key="3">
    <source>
        <dbReference type="ARBA" id="ARBA00048782"/>
    </source>
</evidence>
<evidence type="ECO:0000259" key="6">
    <source>
        <dbReference type="Pfam" id="PF01625"/>
    </source>
</evidence>
<dbReference type="InterPro" id="IPR036509">
    <property type="entry name" value="Met_Sox_Rdtase_MsrA_sf"/>
</dbReference>
<dbReference type="EC" id="1.8.4.11" evidence="4"/>
<comment type="catalytic activity">
    <reaction evidence="2 4">
        <text>L-methionyl-[protein] + [thioredoxin]-disulfide + H2O = L-methionyl-(S)-S-oxide-[protein] + [thioredoxin]-dithiol</text>
        <dbReference type="Rhea" id="RHEA:14217"/>
        <dbReference type="Rhea" id="RHEA-COMP:10698"/>
        <dbReference type="Rhea" id="RHEA-COMP:10700"/>
        <dbReference type="Rhea" id="RHEA-COMP:12313"/>
        <dbReference type="Rhea" id="RHEA-COMP:12315"/>
        <dbReference type="ChEBI" id="CHEBI:15377"/>
        <dbReference type="ChEBI" id="CHEBI:16044"/>
        <dbReference type="ChEBI" id="CHEBI:29950"/>
        <dbReference type="ChEBI" id="CHEBI:44120"/>
        <dbReference type="ChEBI" id="CHEBI:50058"/>
        <dbReference type="EC" id="1.8.4.11"/>
    </reaction>
</comment>
<evidence type="ECO:0000313" key="8">
    <source>
        <dbReference type="Proteomes" id="UP001431784"/>
    </source>
</evidence>
<dbReference type="InterPro" id="IPR002569">
    <property type="entry name" value="Met_Sox_Rdtase_MsrA_dom"/>
</dbReference>
<feature type="signal peptide" evidence="5">
    <location>
        <begin position="1"/>
        <end position="22"/>
    </location>
</feature>
<keyword evidence="1 4" id="KW-0560">Oxidoreductase</keyword>
<dbReference type="GO" id="GO:0008113">
    <property type="term" value="F:peptide-methionine (S)-S-oxide reductase activity"/>
    <property type="evidence" value="ECO:0007669"/>
    <property type="project" value="UniProtKB-EC"/>
</dbReference>
<reference evidence="7" key="1">
    <citation type="submission" date="2023-02" db="EMBL/GenBank/DDBJ databases">
        <title>Description of Roseinatronobacter alkalisoli sp. nov., an alkaliphilic bacerium isolated from soda soil.</title>
        <authorList>
            <person name="Wei W."/>
        </authorList>
    </citation>
    <scope>NUCLEOTIDE SEQUENCE</scope>
    <source>
        <strain evidence="7">HJB301</strain>
    </source>
</reference>
<comment type="similarity">
    <text evidence="4">Belongs to the MsrA Met sulfoxide reductase family.</text>
</comment>
<dbReference type="Gene3D" id="3.30.1060.10">
    <property type="entry name" value="Peptide methionine sulphoxide reductase MsrA"/>
    <property type="match status" value="1"/>
</dbReference>
<dbReference type="RefSeq" id="WP_274352554.1">
    <property type="nucleotide sequence ID" value="NZ_JAQZSM010000010.1"/>
</dbReference>
<evidence type="ECO:0000256" key="1">
    <source>
        <dbReference type="ARBA" id="ARBA00023002"/>
    </source>
</evidence>
<dbReference type="EMBL" id="JAQZSM010000010">
    <property type="protein sequence ID" value="MDD7971880.1"/>
    <property type="molecule type" value="Genomic_DNA"/>
</dbReference>
<dbReference type="PROSITE" id="PS51257">
    <property type="entry name" value="PROKAR_LIPOPROTEIN"/>
    <property type="match status" value="1"/>
</dbReference>
<evidence type="ECO:0000313" key="7">
    <source>
        <dbReference type="EMBL" id="MDD7971880.1"/>
    </source>
</evidence>
<sequence>MRLHAFAFWLIAMLSPTLPATAQQVQTAIVAGGCFWCVESDFRRVNGVVDVRVGFTGGTTPNPVYDDVARGRTDHLEAAIISFDPGRVSYDQILHMFLRSIDPLDAGGQFCDRGAHYTTAIFATPAQTAQAKAAITAAEAELGRSIVTPVRDAATFYDADDFHQNYANSAERTLTRFGWVERRVAYKGYRQACGRDQRVREVWGSSAPFAG</sequence>
<evidence type="ECO:0000256" key="2">
    <source>
        <dbReference type="ARBA" id="ARBA00047806"/>
    </source>
</evidence>
<protein>
    <recommendedName>
        <fullName evidence="4">Peptide methionine sulfoxide reductase MsrA</fullName>
        <shortName evidence="4">Protein-methionine-S-oxide reductase</shortName>
        <ecNumber evidence="4">1.8.4.11</ecNumber>
    </recommendedName>
    <alternativeName>
        <fullName evidence="4">Peptide-methionine (S)-S-oxide reductase</fullName>
        <shortName evidence="4">Peptide Met(O) reductase</shortName>
    </alternativeName>
</protein>
<dbReference type="NCBIfam" id="TIGR00401">
    <property type="entry name" value="msrA"/>
    <property type="match status" value="1"/>
</dbReference>
<dbReference type="Pfam" id="PF01625">
    <property type="entry name" value="PMSR"/>
    <property type="match status" value="1"/>
</dbReference>